<dbReference type="Gene3D" id="3.40.50.410">
    <property type="entry name" value="von Willebrand factor, type A domain"/>
    <property type="match status" value="1"/>
</dbReference>
<dbReference type="CDD" id="cd00198">
    <property type="entry name" value="vWFA"/>
    <property type="match status" value="1"/>
</dbReference>
<protein>
    <recommendedName>
        <fullName evidence="3">VWA domain-containing protein</fullName>
    </recommendedName>
</protein>
<dbReference type="InterPro" id="IPR036465">
    <property type="entry name" value="vWFA_dom_sf"/>
</dbReference>
<gene>
    <name evidence="1" type="ORF">H1D41_02905</name>
</gene>
<dbReference type="SUPFAM" id="SSF53300">
    <property type="entry name" value="vWA-like"/>
    <property type="match status" value="1"/>
</dbReference>
<proteinExistence type="predicted"/>
<evidence type="ECO:0000313" key="2">
    <source>
        <dbReference type="Proteomes" id="UP000640583"/>
    </source>
</evidence>
<evidence type="ECO:0008006" key="3">
    <source>
        <dbReference type="Google" id="ProtNLM"/>
    </source>
</evidence>
<evidence type="ECO:0000313" key="1">
    <source>
        <dbReference type="EMBL" id="MBI1492581.1"/>
    </source>
</evidence>
<dbReference type="SUPFAM" id="SSF47090">
    <property type="entry name" value="PGBD-like"/>
    <property type="match status" value="1"/>
</dbReference>
<sequence>MADGGFDGAPQTQYGNRFDEDLSPWMFATVSPTAVIQNTQNLVAVDGPGGFDYLDLGPESDASGAPAGVTQYYIDSGNIPLYAWQYFTPSCRGTATASMKVTNREGHGETGPTRTGSEVPPQTDPFTFRSTQGGLAVLQVSNEIPAFPVGFGVAPATTAQLVTALKTQFDAEKMPFLLTAGSTQTYPWTPMTVQAPVEAGQLYAFMAELGHSVNMDEASVEVACDTPVVPVQTEATVTKTCSPPVAGVHNGVSGMLWDCVIDVQGVFNVQPNQGIVHVTDLVTPSTGSTAEIISMTSQSGNLNCSYNNGLLCLVGGNGFDTLNGEAVDVQLFLTGSPAPALHTVENCGDVRYFKDGHSPGFPQSCVTTQWEMPATSPVVGAVKTCDPIAPVSSGPMTLNCQIEVTGTNLVPGSFVIAGDGFAGLAPVTASIAGTMMNITSNEPWSCVDLNINTPSSLGLCELAAADMAAAGGISVINVSFEFTTDQTGGQVVNCPMSDTSPTSFIGAAGQRNAEPPMRSPQANSQQGLPDGCVILDLPGTTPTPKIERAEMNKSCDQPVQAVVNGVLGYTWDCEASITVTPTPFSGTFTFDDDASNISIGSAQFLSASEPNCQGIGTDQLSCTLDGTVMTAPHLVTYQLFTAVTDPNQPIEWENCIRGRAETVADEYPTVPMCVGRVIKPEISIDDPEPNEIALSKFCGTPRDGQHDGVNGKLWSCEITVAANPAPFSGSFSFLEDANNISGTTSANIIGYQSGNAAWTCGGTFPQPQTQCGIVGSAFSPSGVETISFDLFAADQGNSVKWENCVSGSYSNTSGEARAVEGNCVSVDWDTPKEPPVIPLEKNCRVTGTESGNTNYLCSIHVNPPVSGTVTGPLTVDELFTTASGAPATQYIQSLTGTPAAPNGWVCQQPAFPNGASCTISAADFNSNTGHRIDAHIAIPNGVLQKEEFRNCAQVRIGDQVVGSADCVDITGEIEEVRFDVEKSCKPSGERHILGDTGWVQAYQCTLTVTTNGVPFTDPLWITEDLHFGTNSGAGQIQSITSADPWSCSNPPYSAPGQGNVPYCGIQGTQFPASGTSTLTVDLMMNAAMDQFGAENCVSLSVGQPTPNGLPAPIASDCFEIAPAPTLEDPDIDLVKTCSPAQQTTAGQWTVACTLTITGQNLPAGLQVRVTDELMSSATQTAIYGQVMGATNACGGGQMNGGTSSACDITTDDIISAPGGVLTIPFTGTYQGPAGRPLNGAQAQNCAYVDIAALGLHGPMGGNGKSCVPVTFPLSSVGGAGPMIGDVVTPSTPTLGTGSFEVGSVTDTIATPVIPVGCGFDTLFLIDRSGSMNLHNRLPLTKQALIAALRVFEGGGSRSGAIIFNQSANIIGGPSALLPSPDLEAAIGGFSAWGHEDWQVGMSATNTSVSGMTDKPLVLFISDGVPGKPFPGDYAQNINAALPALNALRNQGSRVVGVALGYTSVATSLSTLLGPDLVTAGGNAAFDPLTTDVIHIPDSSQIIPAFEAIARAYCPDRGRMTEAQTEALIEVMQAMPKSESAYLGDDEDHVSLEQDEVVQPPVLPTQSPVLTILKEQTGPCEPNRASQTYSCGFRLSVINTGTGPYFGPLVVTDTAGNPGLRSATAIAGNDWTCGAVVRDAISCTNAAVNLAPGASTHVDLRMNVQGLRAGGSIRNCGTTGVTADHRQRVALIQKIMNDRGLEAGPVDGVAGNKTYAALSTLRSDLGLPGSREFDNALFNALGLPLQTAGQASCITVDLAPMPAPPLQCNTSTTVAQGESCACRYDNMTRRNATSCRCQPGFSLVAGAGCQEVVAPTPQPVPETGPDCDRRSTYPDGNACSCIDRENARNVSETQCRCSNGLPMINGKCIPIRVNPTIETDGPAEPTECRIRINGICLN</sequence>
<dbReference type="Proteomes" id="UP000640583">
    <property type="component" value="Unassembled WGS sequence"/>
</dbReference>
<reference evidence="1" key="1">
    <citation type="submission" date="2020-10" db="EMBL/GenBank/DDBJ databases">
        <title>Paenihalocynthiibacter styelae gen. nov., sp. nov., isolated from stalked sea squirt Styela clava.</title>
        <authorList>
            <person name="Kim Y.-O."/>
            <person name="Yoon J.-H."/>
        </authorList>
    </citation>
    <scope>NUCLEOTIDE SEQUENCE</scope>
    <source>
        <strain evidence="1">MYP1-1</strain>
    </source>
</reference>
<dbReference type="RefSeq" id="WP_228847502.1">
    <property type="nucleotide sequence ID" value="NZ_JADCKQ010000002.1"/>
</dbReference>
<name>A0A8J7LNS8_9RHOB</name>
<accession>A0A8J7LNS8</accession>
<organism evidence="1 2">
    <name type="scientific">Halocynthiibacter styelae</name>
    <dbReference type="NCBI Taxonomy" id="2761955"/>
    <lineage>
        <taxon>Bacteria</taxon>
        <taxon>Pseudomonadati</taxon>
        <taxon>Pseudomonadota</taxon>
        <taxon>Alphaproteobacteria</taxon>
        <taxon>Rhodobacterales</taxon>
        <taxon>Paracoccaceae</taxon>
        <taxon>Halocynthiibacter</taxon>
    </lineage>
</organism>
<dbReference type="InterPro" id="IPR036365">
    <property type="entry name" value="PGBD-like_sf"/>
</dbReference>
<dbReference type="EMBL" id="JADCKQ010000002">
    <property type="protein sequence ID" value="MBI1492581.1"/>
    <property type="molecule type" value="Genomic_DNA"/>
</dbReference>
<keyword evidence="2" id="KW-1185">Reference proteome</keyword>
<comment type="caution">
    <text evidence="1">The sequence shown here is derived from an EMBL/GenBank/DDBJ whole genome shotgun (WGS) entry which is preliminary data.</text>
</comment>